<feature type="repeat" description="TPR" evidence="4">
    <location>
        <begin position="137"/>
        <end position="170"/>
    </location>
</feature>
<geneLocation type="mitochondrion" evidence="8"/>
<feature type="repeat" description="TPR" evidence="4">
    <location>
        <begin position="205"/>
        <end position="238"/>
    </location>
</feature>
<evidence type="ECO:0000313" key="10">
    <source>
        <dbReference type="Proteomes" id="UP000290189"/>
    </source>
</evidence>
<dbReference type="STRING" id="37360.A0A0G4J360"/>
<dbReference type="OrthoDB" id="2335338at2759"/>
<dbReference type="Proteomes" id="UP000290189">
    <property type="component" value="Unassembled WGS sequence"/>
</dbReference>
<feature type="region of interest" description="Disordered" evidence="5">
    <location>
        <begin position="286"/>
        <end position="326"/>
    </location>
</feature>
<dbReference type="GO" id="GO:0016020">
    <property type="term" value="C:membrane"/>
    <property type="evidence" value="ECO:0007669"/>
    <property type="project" value="TreeGrafter"/>
</dbReference>
<dbReference type="AlphaFoldDB" id="A0A0G4J360"/>
<evidence type="ECO:0000313" key="8">
    <source>
        <dbReference type="EMBL" id="SPQ98821.1"/>
    </source>
</evidence>
<dbReference type="GO" id="GO:0006620">
    <property type="term" value="P:post-translational protein targeting to endoplasmic reticulum membrane"/>
    <property type="evidence" value="ECO:0007669"/>
    <property type="project" value="TreeGrafter"/>
</dbReference>
<feature type="domain" description="SGTA homodimerisation" evidence="6">
    <location>
        <begin position="9"/>
        <end position="58"/>
    </location>
</feature>
<dbReference type="InterPro" id="IPR032374">
    <property type="entry name" value="SGTA_dimer"/>
</dbReference>
<dbReference type="Gene3D" id="1.25.40.10">
    <property type="entry name" value="Tetratricopeptide repeat domain"/>
    <property type="match status" value="1"/>
</dbReference>
<dbReference type="SMART" id="SM00028">
    <property type="entry name" value="TPR"/>
    <property type="match status" value="3"/>
</dbReference>
<organism evidence="7 9">
    <name type="scientific">Plasmodiophora brassicae</name>
    <name type="common">Clubroot disease agent</name>
    <dbReference type="NCBI Taxonomy" id="37360"/>
    <lineage>
        <taxon>Eukaryota</taxon>
        <taxon>Sar</taxon>
        <taxon>Rhizaria</taxon>
        <taxon>Endomyxa</taxon>
        <taxon>Phytomyxea</taxon>
        <taxon>Plasmodiophorida</taxon>
        <taxon>Plasmodiophoridae</taxon>
        <taxon>Plasmodiophora</taxon>
    </lineage>
</organism>
<evidence type="ECO:0000256" key="2">
    <source>
        <dbReference type="ARBA" id="ARBA00022737"/>
    </source>
</evidence>
<dbReference type="Proteomes" id="UP000039324">
    <property type="component" value="Unassembled WGS sequence"/>
</dbReference>
<reference evidence="8 10" key="2">
    <citation type="submission" date="2018-03" db="EMBL/GenBank/DDBJ databases">
        <authorList>
            <person name="Fogelqvist J."/>
        </authorList>
    </citation>
    <scope>NUCLEOTIDE SEQUENCE [LARGE SCALE GENOMIC DNA]</scope>
</reference>
<comment type="similarity">
    <text evidence="1">Belongs to the SGT family.</text>
</comment>
<evidence type="ECO:0000313" key="9">
    <source>
        <dbReference type="Proteomes" id="UP000039324"/>
    </source>
</evidence>
<dbReference type="InterPro" id="IPR047150">
    <property type="entry name" value="SGT"/>
</dbReference>
<dbReference type="GO" id="GO:0060090">
    <property type="term" value="F:molecular adaptor activity"/>
    <property type="evidence" value="ECO:0007669"/>
    <property type="project" value="TreeGrafter"/>
</dbReference>
<evidence type="ECO:0000256" key="5">
    <source>
        <dbReference type="SAM" id="MobiDB-lite"/>
    </source>
</evidence>
<sequence>MTGELTGEQRDLLVAIIRFLQSLEASKAIDTDAIEVAVQCIGEATGVDANTATSDHQALPPLLDVFRTGLSIIHSRNGHPDGLDKFLKALADKGYFAGLKEGTPEYTDKLQRAKQKFFDRHGHPASSDEDMSQIAAAEKLKNKGNALLGNNDVHGAIQAYTEAIAIDSSNAILYGNRAAAYLKLDQLDDAVKDCQRSIELDPLYTKAHYRLGMIYAKLNRKADAKRSYNAALNTVSDHSSALATDIRAALDALDAPPAQNPLDLNAFLSNPMFQQMMSNPDVMNNLMGALMGGDRPQPSAPSSGTRSPPPRSASSSGGGAPFNPMAMLSDPAALNEFLDSPTIKAKEADPELGPLIADLRTNGIGSIAKHLGNPAIMAKLSTLAQELSRTQGASST</sequence>
<dbReference type="Pfam" id="PF00515">
    <property type="entry name" value="TPR_1"/>
    <property type="match status" value="1"/>
</dbReference>
<evidence type="ECO:0000256" key="1">
    <source>
        <dbReference type="ARBA" id="ARBA00008175"/>
    </source>
</evidence>
<dbReference type="PROSITE" id="PS50005">
    <property type="entry name" value="TPR"/>
    <property type="match status" value="3"/>
</dbReference>
<dbReference type="SUPFAM" id="SSF48452">
    <property type="entry name" value="TPR-like"/>
    <property type="match status" value="1"/>
</dbReference>
<evidence type="ECO:0000256" key="4">
    <source>
        <dbReference type="PROSITE-ProRule" id="PRU00339"/>
    </source>
</evidence>
<dbReference type="InterPro" id="IPR019734">
    <property type="entry name" value="TPR_rpt"/>
</dbReference>
<accession>A0A0G4J360</accession>
<dbReference type="EMBL" id="CDSF01000122">
    <property type="protein sequence ID" value="CEP01962.1"/>
    <property type="molecule type" value="Genomic_DNA"/>
</dbReference>
<feature type="repeat" description="TPR" evidence="4">
    <location>
        <begin position="171"/>
        <end position="204"/>
    </location>
</feature>
<keyword evidence="8" id="KW-0496">Mitochondrion</keyword>
<dbReference type="Pfam" id="PF13181">
    <property type="entry name" value="TPR_8"/>
    <property type="match status" value="1"/>
</dbReference>
<keyword evidence="9" id="KW-1185">Reference proteome</keyword>
<dbReference type="OMA" id="QDEKFMS"/>
<reference evidence="7 9" key="1">
    <citation type="submission" date="2015-02" db="EMBL/GenBank/DDBJ databases">
        <authorList>
            <person name="Chooi Y.-H."/>
        </authorList>
    </citation>
    <scope>NUCLEOTIDE SEQUENCE [LARGE SCALE GENOMIC DNA]</scope>
    <source>
        <strain evidence="7">E3</strain>
    </source>
</reference>
<name>A0A0G4J360_PLABS</name>
<keyword evidence="3 4" id="KW-0802">TPR repeat</keyword>
<dbReference type="GO" id="GO:0072380">
    <property type="term" value="C:TRC complex"/>
    <property type="evidence" value="ECO:0007669"/>
    <property type="project" value="TreeGrafter"/>
</dbReference>
<dbReference type="Pfam" id="PF16546">
    <property type="entry name" value="SGTA_dimer"/>
    <property type="match status" value="1"/>
</dbReference>
<proteinExistence type="inferred from homology"/>
<evidence type="ECO:0000259" key="6">
    <source>
        <dbReference type="Pfam" id="PF16546"/>
    </source>
</evidence>
<dbReference type="InterPro" id="IPR011990">
    <property type="entry name" value="TPR-like_helical_dom_sf"/>
</dbReference>
<keyword evidence="2" id="KW-0677">Repeat</keyword>
<dbReference type="Gene3D" id="1.20.5.420">
    <property type="entry name" value="Immunoglobulin FC, subunit C"/>
    <property type="match status" value="1"/>
</dbReference>
<protein>
    <recommendedName>
        <fullName evidence="6">SGTA homodimerisation domain-containing protein</fullName>
    </recommendedName>
</protein>
<gene>
    <name evidence="7" type="ORF">PBRA_002227</name>
    <name evidence="8" type="ORF">PLBR_LOCUS6036</name>
</gene>
<evidence type="ECO:0000313" key="7">
    <source>
        <dbReference type="EMBL" id="CEP01962.1"/>
    </source>
</evidence>
<evidence type="ECO:0000256" key="3">
    <source>
        <dbReference type="ARBA" id="ARBA00022803"/>
    </source>
</evidence>
<dbReference type="PANTHER" id="PTHR45831:SF2">
    <property type="entry name" value="LD24721P"/>
    <property type="match status" value="1"/>
</dbReference>
<dbReference type="EMBL" id="OVEO01000010">
    <property type="protein sequence ID" value="SPQ98821.1"/>
    <property type="molecule type" value="Genomic_DNA"/>
</dbReference>
<dbReference type="PANTHER" id="PTHR45831">
    <property type="entry name" value="LD24721P"/>
    <property type="match status" value="1"/>
</dbReference>